<proteinExistence type="predicted"/>
<feature type="region of interest" description="Disordered" evidence="1">
    <location>
        <begin position="53"/>
        <end position="87"/>
    </location>
</feature>
<gene>
    <name evidence="2" type="ORF">BO86DRAFT_394080</name>
</gene>
<feature type="compositionally biased region" description="Acidic residues" evidence="1">
    <location>
        <begin position="59"/>
        <end position="87"/>
    </location>
</feature>
<evidence type="ECO:0000313" key="3">
    <source>
        <dbReference type="Proteomes" id="UP000249497"/>
    </source>
</evidence>
<dbReference type="RefSeq" id="XP_025533170.1">
    <property type="nucleotide sequence ID" value="XM_025673163.1"/>
</dbReference>
<keyword evidence="3" id="KW-1185">Reference proteome</keyword>
<sequence>MQLPHAPTLLQLAEWKLAQESFRNYTNEESLLRTIQSQDRTITQELAPSLVIHATAGAEVEEEDEQEDDEEGAEDDAIKEDDNADVE</sequence>
<evidence type="ECO:0000256" key="1">
    <source>
        <dbReference type="SAM" id="MobiDB-lite"/>
    </source>
</evidence>
<reference evidence="2 3" key="1">
    <citation type="submission" date="2018-02" db="EMBL/GenBank/DDBJ databases">
        <title>The genomes of Aspergillus section Nigri reveals drivers in fungal speciation.</title>
        <authorList>
            <consortium name="DOE Joint Genome Institute"/>
            <person name="Vesth T.C."/>
            <person name="Nybo J."/>
            <person name="Theobald S."/>
            <person name="Brandl J."/>
            <person name="Frisvad J.C."/>
            <person name="Nielsen K.F."/>
            <person name="Lyhne E.K."/>
            <person name="Kogle M.E."/>
            <person name="Kuo A."/>
            <person name="Riley R."/>
            <person name="Clum A."/>
            <person name="Nolan M."/>
            <person name="Lipzen A."/>
            <person name="Salamov A."/>
            <person name="Henrissat B."/>
            <person name="Wiebenga A."/>
            <person name="De vries R.P."/>
            <person name="Grigoriev I.V."/>
            <person name="Mortensen U.H."/>
            <person name="Andersen M.R."/>
            <person name="Baker S.E."/>
        </authorList>
    </citation>
    <scope>NUCLEOTIDE SEQUENCE [LARGE SCALE GENOMIC DNA]</scope>
    <source>
        <strain evidence="2 3">CBS 114.51</strain>
    </source>
</reference>
<accession>A0A8T8XG81</accession>
<protein>
    <submittedName>
        <fullName evidence="2">Uncharacterized protein</fullName>
    </submittedName>
</protein>
<dbReference type="GeneID" id="37176855"/>
<name>A0A8T8XG81_ASPJA</name>
<organism evidence="2 3">
    <name type="scientific">Aspergillus japonicus CBS 114.51</name>
    <dbReference type="NCBI Taxonomy" id="1448312"/>
    <lineage>
        <taxon>Eukaryota</taxon>
        <taxon>Fungi</taxon>
        <taxon>Dikarya</taxon>
        <taxon>Ascomycota</taxon>
        <taxon>Pezizomycotina</taxon>
        <taxon>Eurotiomycetes</taxon>
        <taxon>Eurotiomycetidae</taxon>
        <taxon>Eurotiales</taxon>
        <taxon>Aspergillaceae</taxon>
        <taxon>Aspergillus</taxon>
        <taxon>Aspergillus subgen. Circumdati</taxon>
    </lineage>
</organism>
<evidence type="ECO:0000313" key="2">
    <source>
        <dbReference type="EMBL" id="RAH87276.1"/>
    </source>
</evidence>
<dbReference type="EMBL" id="KZ824770">
    <property type="protein sequence ID" value="RAH87276.1"/>
    <property type="molecule type" value="Genomic_DNA"/>
</dbReference>
<dbReference type="AlphaFoldDB" id="A0A8T8XG81"/>
<dbReference type="Proteomes" id="UP000249497">
    <property type="component" value="Unassembled WGS sequence"/>
</dbReference>